<evidence type="ECO:0000313" key="2">
    <source>
        <dbReference type="Proteomes" id="UP001629113"/>
    </source>
</evidence>
<sequence>MSELPQAEEEAKPDKTKRIFKWRRDNSAGNDLETTASGEVENSTCRPIESAIRKLRSVFIAPGRPANKEIMALCSAKHLILSSVVFRAMLQDEFKEGLELNSTGKVTIPLPEDDAQALLLILRIIHGPASKVPDAIDLPTLALVATLTDKYQVHHWVDYFAQLWIERLRDELPTTIRPLDHSGEMKCMIWLTIAWVFKRKRKFKAITRVLEREGMQSRLSTHILIDGKGTYMPIPSPIIDAIDKRRIDTLTELLAIIPEYVERLSTGGEAGASLCTKSGCDAEHPSRFVGLVSTAAAKSQCEGMLLGTLIRAATAVDLWPVPDPHQVWISCTTLKEHIEAFRIYSFCGMTHKDEPDSSHGLRSMIADSVEAVIARLDGVELETFL</sequence>
<proteinExistence type="predicted"/>
<reference evidence="1 2" key="1">
    <citation type="submission" date="2024-06" db="EMBL/GenBank/DDBJ databases">
        <title>Complete genome of Phlyctema vagabunda strain 19-DSS-EL-015.</title>
        <authorList>
            <person name="Fiorenzani C."/>
        </authorList>
    </citation>
    <scope>NUCLEOTIDE SEQUENCE [LARGE SCALE GENOMIC DNA]</scope>
    <source>
        <strain evidence="1 2">19-DSS-EL-015</strain>
    </source>
</reference>
<dbReference type="Gene3D" id="3.30.710.10">
    <property type="entry name" value="Potassium Channel Kv1.1, Chain A"/>
    <property type="match status" value="1"/>
</dbReference>
<organism evidence="1 2">
    <name type="scientific">Phlyctema vagabunda</name>
    <dbReference type="NCBI Taxonomy" id="108571"/>
    <lineage>
        <taxon>Eukaryota</taxon>
        <taxon>Fungi</taxon>
        <taxon>Dikarya</taxon>
        <taxon>Ascomycota</taxon>
        <taxon>Pezizomycotina</taxon>
        <taxon>Leotiomycetes</taxon>
        <taxon>Helotiales</taxon>
        <taxon>Dermateaceae</taxon>
        <taxon>Phlyctema</taxon>
    </lineage>
</organism>
<protein>
    <recommendedName>
        <fullName evidence="3">BTB domain-containing protein</fullName>
    </recommendedName>
</protein>
<keyword evidence="2" id="KW-1185">Reference proteome</keyword>
<evidence type="ECO:0000313" key="1">
    <source>
        <dbReference type="EMBL" id="KAL3424402.1"/>
    </source>
</evidence>
<dbReference type="EMBL" id="JBFCZG010000003">
    <property type="protein sequence ID" value="KAL3424402.1"/>
    <property type="molecule type" value="Genomic_DNA"/>
</dbReference>
<dbReference type="InterPro" id="IPR011333">
    <property type="entry name" value="SKP1/BTB/POZ_sf"/>
</dbReference>
<name>A0ABR4PMT4_9HELO</name>
<comment type="caution">
    <text evidence="1">The sequence shown here is derived from an EMBL/GenBank/DDBJ whole genome shotgun (WGS) entry which is preliminary data.</text>
</comment>
<accession>A0ABR4PMT4</accession>
<gene>
    <name evidence="1" type="ORF">PVAG01_03683</name>
</gene>
<dbReference type="Proteomes" id="UP001629113">
    <property type="component" value="Unassembled WGS sequence"/>
</dbReference>
<evidence type="ECO:0008006" key="3">
    <source>
        <dbReference type="Google" id="ProtNLM"/>
    </source>
</evidence>